<dbReference type="Gene3D" id="1.10.287.560">
    <property type="entry name" value="Histidine kinase CheA-like, homodimeric domain"/>
    <property type="match status" value="1"/>
</dbReference>
<dbReference type="SMART" id="SM01231">
    <property type="entry name" value="H-kinase_dim"/>
    <property type="match status" value="1"/>
</dbReference>
<evidence type="ECO:0000256" key="4">
    <source>
        <dbReference type="ARBA" id="ARBA00022679"/>
    </source>
</evidence>
<proteinExistence type="predicted"/>
<dbReference type="Gene3D" id="3.30.565.10">
    <property type="entry name" value="Histidine kinase-like ATPase, C-terminal domain"/>
    <property type="match status" value="1"/>
</dbReference>
<dbReference type="SUPFAM" id="SSF47384">
    <property type="entry name" value="Homodimeric domain of signal transducing histidine kinase"/>
    <property type="match status" value="1"/>
</dbReference>
<evidence type="ECO:0000313" key="11">
    <source>
        <dbReference type="EMBL" id="MDQ9168790.1"/>
    </source>
</evidence>
<dbReference type="Pfam" id="PF01584">
    <property type="entry name" value="CheW"/>
    <property type="match status" value="1"/>
</dbReference>
<organism evidence="11 12">
    <name type="scientific">Keguizhuia sedimenti</name>
    <dbReference type="NCBI Taxonomy" id="3064264"/>
    <lineage>
        <taxon>Bacteria</taxon>
        <taxon>Pseudomonadati</taxon>
        <taxon>Pseudomonadota</taxon>
        <taxon>Betaproteobacteria</taxon>
        <taxon>Burkholderiales</taxon>
        <taxon>Oxalobacteraceae</taxon>
        <taxon>Keguizhuia</taxon>
    </lineage>
</organism>
<dbReference type="InterPro" id="IPR003594">
    <property type="entry name" value="HATPase_dom"/>
</dbReference>
<dbReference type="Proteomes" id="UP001225596">
    <property type="component" value="Unassembled WGS sequence"/>
</dbReference>
<dbReference type="SMART" id="SM00387">
    <property type="entry name" value="HATPase_c"/>
    <property type="match status" value="1"/>
</dbReference>
<name>A0ABU1BID9_9BURK</name>
<evidence type="ECO:0000256" key="3">
    <source>
        <dbReference type="ARBA" id="ARBA00022553"/>
    </source>
</evidence>
<dbReference type="InterPro" id="IPR002545">
    <property type="entry name" value="CheW-lke_dom"/>
</dbReference>
<dbReference type="InterPro" id="IPR037006">
    <property type="entry name" value="CheA-like_homodim_sf"/>
</dbReference>
<dbReference type="Pfam" id="PF02895">
    <property type="entry name" value="H-kinase_dim"/>
    <property type="match status" value="1"/>
</dbReference>
<evidence type="ECO:0000313" key="12">
    <source>
        <dbReference type="Proteomes" id="UP001225596"/>
    </source>
</evidence>
<evidence type="ECO:0000256" key="5">
    <source>
        <dbReference type="ARBA" id="ARBA00022777"/>
    </source>
</evidence>
<dbReference type="InterPro" id="IPR036641">
    <property type="entry name" value="HPT_dom_sf"/>
</dbReference>
<dbReference type="PANTHER" id="PTHR43395">
    <property type="entry name" value="SENSOR HISTIDINE KINASE CHEA"/>
    <property type="match status" value="1"/>
</dbReference>
<evidence type="ECO:0000256" key="7">
    <source>
        <dbReference type="PROSITE-ProRule" id="PRU00110"/>
    </source>
</evidence>
<dbReference type="CDD" id="cd00088">
    <property type="entry name" value="HPT"/>
    <property type="match status" value="1"/>
</dbReference>
<evidence type="ECO:0000256" key="8">
    <source>
        <dbReference type="SAM" id="MobiDB-lite"/>
    </source>
</evidence>
<dbReference type="PRINTS" id="PR00344">
    <property type="entry name" value="BCTRLSENSOR"/>
</dbReference>
<dbReference type="RefSeq" id="WP_338434630.1">
    <property type="nucleotide sequence ID" value="NZ_JAUYVH010000001.1"/>
</dbReference>
<feature type="compositionally biased region" description="Polar residues" evidence="8">
    <location>
        <begin position="174"/>
        <end position="184"/>
    </location>
</feature>
<keyword evidence="5" id="KW-0418">Kinase</keyword>
<dbReference type="SUPFAM" id="SSF47226">
    <property type="entry name" value="Histidine-containing phosphotransfer domain, HPT domain"/>
    <property type="match status" value="1"/>
</dbReference>
<dbReference type="PANTHER" id="PTHR43395:SF1">
    <property type="entry name" value="CHEMOTAXIS PROTEIN CHEA"/>
    <property type="match status" value="1"/>
</dbReference>
<gene>
    <name evidence="11" type="ORF">Q8A64_00030</name>
</gene>
<dbReference type="InterPro" id="IPR005467">
    <property type="entry name" value="His_kinase_dom"/>
</dbReference>
<evidence type="ECO:0000256" key="6">
    <source>
        <dbReference type="ARBA" id="ARBA00023012"/>
    </source>
</evidence>
<dbReference type="Gene3D" id="1.20.120.160">
    <property type="entry name" value="HPT domain"/>
    <property type="match status" value="1"/>
</dbReference>
<dbReference type="InterPro" id="IPR051315">
    <property type="entry name" value="Bact_Chemotaxis_CheA"/>
</dbReference>
<dbReference type="SMART" id="SM00073">
    <property type="entry name" value="HPT"/>
    <property type="match status" value="1"/>
</dbReference>
<keyword evidence="4 11" id="KW-0808">Transferase</keyword>
<dbReference type="PROSITE" id="PS50894">
    <property type="entry name" value="HPT"/>
    <property type="match status" value="1"/>
</dbReference>
<dbReference type="Pfam" id="PF01627">
    <property type="entry name" value="Hpt"/>
    <property type="match status" value="1"/>
</dbReference>
<evidence type="ECO:0000259" key="10">
    <source>
        <dbReference type="PROSITE" id="PS50894"/>
    </source>
</evidence>
<dbReference type="SUPFAM" id="SSF55874">
    <property type="entry name" value="ATPase domain of HSP90 chaperone/DNA topoisomerase II/histidine kinase"/>
    <property type="match status" value="1"/>
</dbReference>
<feature type="domain" description="HPt" evidence="10">
    <location>
        <begin position="1"/>
        <end position="101"/>
    </location>
</feature>
<keyword evidence="3 7" id="KW-0597">Phosphoprotein</keyword>
<dbReference type="InterPro" id="IPR036890">
    <property type="entry name" value="HATPase_C_sf"/>
</dbReference>
<sequence length="614" mass="65551">MEDMLKEFVVEAIELATNVEEHLLSLERHPDDMQTLNAVFRSFHTIKGGAGFMNLTAMVSACHLTENLFDALRTGQSPVTPLAIEAALQASGFVADQLNQLASGTPSSALEAMPQELEQLLKSAMDDHPIEEKSSAPEPETQLSSSGFASDGIDWEALYKAIVPEGTMPAPITLSVSESGNPSKETARTSGAAWDGAERRKNPDGQARPAGPSLTEDSIRIDAAKLDVLLEVAGESVQAANQASVLLEKLSQFQFEGDAALLISRLAETLGRASRYSTELQRATLATRMQPVGRLFQKFPRLVRELAKELGKEVELIIEGAETEVDRLVVDSLYDPLVHMLRNSLDHGIESAEKRAAGGKPAKANIILKAWQEGSSVMIELSDDGKGMDPHELRNKARSKGLITDSMANTDEEAYQLVFLPGFSTKEVANNVSGRGVGMDVVKTAVEKNRGTIRIASELGKGTCFSIKLPIELSIVPTLLVRTAGTALAMPMAAVERVVELPAEFDEVGGTPVMRDQGRPLSVISLASVLGYPPGMERVGIVMAAPQPYILAVGAIEGTADLVIKPLTALPVTGIAGTARSAEGELVLVISLSYLLDGCKEQQAQSPISLRAAA</sequence>
<dbReference type="EMBL" id="JAUYVH010000001">
    <property type="protein sequence ID" value="MDQ9168790.1"/>
    <property type="molecule type" value="Genomic_DNA"/>
</dbReference>
<accession>A0ABU1BID9</accession>
<dbReference type="Pfam" id="PF02518">
    <property type="entry name" value="HATPase_c"/>
    <property type="match status" value="1"/>
</dbReference>
<comment type="catalytic activity">
    <reaction evidence="1">
        <text>ATP + protein L-histidine = ADP + protein N-phospho-L-histidine.</text>
        <dbReference type="EC" id="2.7.13.3"/>
    </reaction>
</comment>
<dbReference type="InterPro" id="IPR036097">
    <property type="entry name" value="HisK_dim/P_sf"/>
</dbReference>
<dbReference type="CDD" id="cd16916">
    <property type="entry name" value="HATPase_CheA-like"/>
    <property type="match status" value="1"/>
</dbReference>
<dbReference type="InterPro" id="IPR008207">
    <property type="entry name" value="Sig_transdc_His_kin_Hpt_dom"/>
</dbReference>
<dbReference type="InterPro" id="IPR004105">
    <property type="entry name" value="CheA-like_dim"/>
</dbReference>
<reference evidence="11 12" key="1">
    <citation type="submission" date="2023-08" db="EMBL/GenBank/DDBJ databases">
        <title>Oxalobacteraceae gen .nov., isolated from river sludge outside the plant.</title>
        <authorList>
            <person name="Zhao S.Y."/>
        </authorList>
    </citation>
    <scope>NUCLEOTIDE SEQUENCE [LARGE SCALE GENOMIC DNA]</scope>
    <source>
        <strain evidence="11 12">R-40</strain>
    </source>
</reference>
<comment type="caution">
    <text evidence="11">The sequence shown here is derived from an EMBL/GenBank/DDBJ whole genome shotgun (WGS) entry which is preliminary data.</text>
</comment>
<keyword evidence="6" id="KW-0902">Two-component regulatory system</keyword>
<feature type="modified residue" description="Phosphohistidine" evidence="7">
    <location>
        <position position="44"/>
    </location>
</feature>
<dbReference type="InterPro" id="IPR036061">
    <property type="entry name" value="CheW-like_dom_sf"/>
</dbReference>
<dbReference type="PROSITE" id="PS50109">
    <property type="entry name" value="HIS_KIN"/>
    <property type="match status" value="1"/>
</dbReference>
<dbReference type="GO" id="GO:0004673">
    <property type="term" value="F:protein histidine kinase activity"/>
    <property type="evidence" value="ECO:0007669"/>
    <property type="project" value="UniProtKB-EC"/>
</dbReference>
<evidence type="ECO:0000256" key="2">
    <source>
        <dbReference type="ARBA" id="ARBA00012438"/>
    </source>
</evidence>
<dbReference type="EC" id="2.7.13.3" evidence="2"/>
<feature type="region of interest" description="Disordered" evidence="8">
    <location>
        <begin position="173"/>
        <end position="215"/>
    </location>
</feature>
<evidence type="ECO:0000256" key="1">
    <source>
        <dbReference type="ARBA" id="ARBA00000085"/>
    </source>
</evidence>
<keyword evidence="12" id="KW-1185">Reference proteome</keyword>
<dbReference type="InterPro" id="IPR004358">
    <property type="entry name" value="Sig_transdc_His_kin-like_C"/>
</dbReference>
<evidence type="ECO:0000259" key="9">
    <source>
        <dbReference type="PROSITE" id="PS50109"/>
    </source>
</evidence>
<feature type="domain" description="Histidine kinase" evidence="9">
    <location>
        <begin position="263"/>
        <end position="473"/>
    </location>
</feature>
<dbReference type="SMART" id="SM00260">
    <property type="entry name" value="CheW"/>
    <property type="match status" value="1"/>
</dbReference>
<feature type="region of interest" description="Disordered" evidence="8">
    <location>
        <begin position="129"/>
        <end position="148"/>
    </location>
</feature>
<protein>
    <recommendedName>
        <fullName evidence="2">histidine kinase</fullName>
        <ecNumber evidence="2">2.7.13.3</ecNumber>
    </recommendedName>
</protein>
<dbReference type="SUPFAM" id="SSF50341">
    <property type="entry name" value="CheW-like"/>
    <property type="match status" value="1"/>
</dbReference>